<name>A0ABV3ZS73_9BURK</name>
<comment type="caution">
    <text evidence="1">The sequence shown here is derived from an EMBL/GenBank/DDBJ whole genome shotgun (WGS) entry which is preliminary data.</text>
</comment>
<dbReference type="EMBL" id="JBFYGN010000005">
    <property type="protein sequence ID" value="MEX8192310.1"/>
    <property type="molecule type" value="Genomic_DNA"/>
</dbReference>
<dbReference type="Proteomes" id="UP001561046">
    <property type="component" value="Unassembled WGS sequence"/>
</dbReference>
<evidence type="ECO:0000313" key="1">
    <source>
        <dbReference type="EMBL" id="MEX8192310.1"/>
    </source>
</evidence>
<sequence>MACVDGWPMAEYFKEYQPRLRAGVQIHGQIPVHDTEATGKLEAGIAVMAPDTELLFN</sequence>
<reference evidence="1 2" key="1">
    <citation type="journal article" date="2013" name="Int. J. Syst. Evol. Microbiol.">
        <title>Comamonas guangdongensis sp. nov., isolated from subterranean forest sediment, and emended description of the genus Comamonas.</title>
        <authorList>
            <person name="Zhang J."/>
            <person name="Wang Y."/>
            <person name="Zhou S."/>
            <person name="Wu C."/>
            <person name="He J."/>
            <person name="Li F."/>
        </authorList>
    </citation>
    <scope>NUCLEOTIDE SEQUENCE [LARGE SCALE GENOMIC DNA]</scope>
    <source>
        <strain evidence="1 2">CCTCC AB2011133</strain>
    </source>
</reference>
<organism evidence="1 2">
    <name type="scientific">Comamonas guangdongensis</name>
    <dbReference type="NCBI Taxonomy" id="510515"/>
    <lineage>
        <taxon>Bacteria</taxon>
        <taxon>Pseudomonadati</taxon>
        <taxon>Pseudomonadota</taxon>
        <taxon>Betaproteobacteria</taxon>
        <taxon>Burkholderiales</taxon>
        <taxon>Comamonadaceae</taxon>
        <taxon>Comamonas</taxon>
    </lineage>
</organism>
<gene>
    <name evidence="1" type="ORF">AB6724_05590</name>
</gene>
<proteinExistence type="predicted"/>
<evidence type="ECO:0000313" key="2">
    <source>
        <dbReference type="Proteomes" id="UP001561046"/>
    </source>
</evidence>
<accession>A0ABV3ZS73</accession>
<keyword evidence="2" id="KW-1185">Reference proteome</keyword>
<protein>
    <submittedName>
        <fullName evidence="1">Uncharacterized protein</fullName>
    </submittedName>
</protein>